<evidence type="ECO:0000256" key="1">
    <source>
        <dbReference type="ARBA" id="ARBA00001947"/>
    </source>
</evidence>
<dbReference type="CDD" id="cd06262">
    <property type="entry name" value="metallo-hydrolase-like_MBL-fold"/>
    <property type="match status" value="1"/>
</dbReference>
<keyword evidence="4" id="KW-0862">Zinc</keyword>
<evidence type="ECO:0000313" key="7">
    <source>
        <dbReference type="Proteomes" id="UP000284531"/>
    </source>
</evidence>
<proteinExistence type="predicted"/>
<dbReference type="AlphaFoldDB" id="A0A419XAC6"/>
<dbReference type="EMBL" id="RAPQ01000008">
    <property type="protein sequence ID" value="RKE04596.1"/>
    <property type="molecule type" value="Genomic_DNA"/>
</dbReference>
<evidence type="ECO:0000256" key="3">
    <source>
        <dbReference type="ARBA" id="ARBA00022801"/>
    </source>
</evidence>
<dbReference type="Pfam" id="PF00753">
    <property type="entry name" value="Lactamase_B"/>
    <property type="match status" value="1"/>
</dbReference>
<name>A0A419XAC6_9BACT</name>
<protein>
    <submittedName>
        <fullName evidence="6">Glyoxylase-like metal-dependent hydrolase (Beta-lactamase superfamily II)</fullName>
    </submittedName>
</protein>
<dbReference type="SMART" id="SM00849">
    <property type="entry name" value="Lactamase_B"/>
    <property type="match status" value="1"/>
</dbReference>
<dbReference type="SUPFAM" id="SSF56281">
    <property type="entry name" value="Metallo-hydrolase/oxidoreductase"/>
    <property type="match status" value="1"/>
</dbReference>
<keyword evidence="7" id="KW-1185">Reference proteome</keyword>
<keyword evidence="2" id="KW-0479">Metal-binding</keyword>
<evidence type="ECO:0000259" key="5">
    <source>
        <dbReference type="SMART" id="SM00849"/>
    </source>
</evidence>
<gene>
    <name evidence="6" type="ORF">BXY64_1623</name>
</gene>
<evidence type="ECO:0000256" key="4">
    <source>
        <dbReference type="ARBA" id="ARBA00022833"/>
    </source>
</evidence>
<dbReference type="GO" id="GO:0016787">
    <property type="term" value="F:hydrolase activity"/>
    <property type="evidence" value="ECO:0007669"/>
    <property type="project" value="UniProtKB-KW"/>
</dbReference>
<dbReference type="Gene3D" id="3.60.15.10">
    <property type="entry name" value="Ribonuclease Z/Hydroxyacylglutathione hydrolase-like"/>
    <property type="match status" value="1"/>
</dbReference>
<dbReference type="PANTHER" id="PTHR46233:SF3">
    <property type="entry name" value="HYDROXYACYLGLUTATHIONE HYDROLASE GLOC"/>
    <property type="match status" value="1"/>
</dbReference>
<dbReference type="GO" id="GO:0046872">
    <property type="term" value="F:metal ion binding"/>
    <property type="evidence" value="ECO:0007669"/>
    <property type="project" value="UniProtKB-KW"/>
</dbReference>
<comment type="cofactor">
    <cofactor evidence="1">
        <name>Zn(2+)</name>
        <dbReference type="ChEBI" id="CHEBI:29105"/>
    </cofactor>
</comment>
<dbReference type="InterPro" id="IPR036866">
    <property type="entry name" value="RibonucZ/Hydroxyglut_hydro"/>
</dbReference>
<keyword evidence="3 6" id="KW-0378">Hydrolase</keyword>
<dbReference type="OrthoDB" id="9802248at2"/>
<sequence length="209" mass="23246">MVDILQGDNYKIKRIINKPVSSNCYIVCSKSGGVIIDPGSPDITDIELFLSKNCMVPRFIILTHEHCDHSSGVNQLREIYPEIKLICSSGCNKAMADSAYNLSEYFEGYETYAVQCAEYEIRSNKSMSLIDLDFKFIISLGHSVGGMTVFFDNNVFTGDLIIPETKVITTLKGGDKSLAEESRKKVLKECSDNYIILPGHGGIIKKIEL</sequence>
<dbReference type="InterPro" id="IPR001279">
    <property type="entry name" value="Metallo-B-lactamas"/>
</dbReference>
<reference evidence="6 7" key="1">
    <citation type="submission" date="2018-09" db="EMBL/GenBank/DDBJ databases">
        <title>Genomic Encyclopedia of Archaeal and Bacterial Type Strains, Phase II (KMG-II): from individual species to whole genera.</title>
        <authorList>
            <person name="Goeker M."/>
        </authorList>
    </citation>
    <scope>NUCLEOTIDE SEQUENCE [LARGE SCALE GENOMIC DNA]</scope>
    <source>
        <strain evidence="6 7">DSM 21950</strain>
    </source>
</reference>
<evidence type="ECO:0000313" key="6">
    <source>
        <dbReference type="EMBL" id="RKE04596.1"/>
    </source>
</evidence>
<dbReference type="InterPro" id="IPR051453">
    <property type="entry name" value="MBL_Glyoxalase_II"/>
</dbReference>
<organism evidence="6 7">
    <name type="scientific">Marinifilum flexuosum</name>
    <dbReference type="NCBI Taxonomy" id="1117708"/>
    <lineage>
        <taxon>Bacteria</taxon>
        <taxon>Pseudomonadati</taxon>
        <taxon>Bacteroidota</taxon>
        <taxon>Bacteroidia</taxon>
        <taxon>Marinilabiliales</taxon>
        <taxon>Marinifilaceae</taxon>
    </lineage>
</organism>
<feature type="domain" description="Metallo-beta-lactamase" evidence="5">
    <location>
        <begin position="21"/>
        <end position="200"/>
    </location>
</feature>
<dbReference type="RefSeq" id="WP_120239358.1">
    <property type="nucleotide sequence ID" value="NZ_RAPQ01000008.1"/>
</dbReference>
<evidence type="ECO:0000256" key="2">
    <source>
        <dbReference type="ARBA" id="ARBA00022723"/>
    </source>
</evidence>
<comment type="caution">
    <text evidence="6">The sequence shown here is derived from an EMBL/GenBank/DDBJ whole genome shotgun (WGS) entry which is preliminary data.</text>
</comment>
<accession>A0A419XAC6</accession>
<dbReference type="Proteomes" id="UP000284531">
    <property type="component" value="Unassembled WGS sequence"/>
</dbReference>
<dbReference type="PANTHER" id="PTHR46233">
    <property type="entry name" value="HYDROXYACYLGLUTATHIONE HYDROLASE GLOC"/>
    <property type="match status" value="1"/>
</dbReference>